<dbReference type="AlphaFoldDB" id="C0QAE5"/>
<gene>
    <name evidence="1" type="ordered locus">HRM2_16210</name>
</gene>
<name>C0QAE5_DESAH</name>
<dbReference type="KEGG" id="dat:HRM2_16210"/>
<keyword evidence="2" id="KW-1185">Reference proteome</keyword>
<dbReference type="STRING" id="177437.HRM2_16210"/>
<dbReference type="EMBL" id="CP001087">
    <property type="protein sequence ID" value="ACN14730.1"/>
    <property type="molecule type" value="Genomic_DNA"/>
</dbReference>
<accession>C0QAE5</accession>
<organism evidence="1 2">
    <name type="scientific">Desulforapulum autotrophicum (strain ATCC 43914 / DSM 3382 / VKM B-1955 / HRM2)</name>
    <name type="common">Desulfobacterium autotrophicum</name>
    <dbReference type="NCBI Taxonomy" id="177437"/>
    <lineage>
        <taxon>Bacteria</taxon>
        <taxon>Pseudomonadati</taxon>
        <taxon>Thermodesulfobacteriota</taxon>
        <taxon>Desulfobacteria</taxon>
        <taxon>Desulfobacterales</taxon>
        <taxon>Desulfobacteraceae</taxon>
        <taxon>Desulforapulum</taxon>
    </lineage>
</organism>
<proteinExistence type="predicted"/>
<protein>
    <submittedName>
        <fullName evidence="1">Uncharacterized protein</fullName>
    </submittedName>
</protein>
<dbReference type="Proteomes" id="UP000000442">
    <property type="component" value="Chromosome"/>
</dbReference>
<dbReference type="HOGENOM" id="CLU_3079093_0_0_7"/>
<evidence type="ECO:0000313" key="2">
    <source>
        <dbReference type="Proteomes" id="UP000000442"/>
    </source>
</evidence>
<evidence type="ECO:0000313" key="1">
    <source>
        <dbReference type="EMBL" id="ACN14730.1"/>
    </source>
</evidence>
<sequence>MGLALLHFCSGNMQGSRDLHKPRQVKLLVVLSFWWYVDKKQRQNKTRSGTAG</sequence>
<reference evidence="1 2" key="1">
    <citation type="journal article" date="2009" name="Environ. Microbiol.">
        <title>Genome sequence of Desulfobacterium autotrophicum HRM2, a marine sulfate reducer oxidizing organic carbon completely to carbon dioxide.</title>
        <authorList>
            <person name="Strittmatter A.W."/>
            <person name="Liesegang H."/>
            <person name="Rabus R."/>
            <person name="Decker I."/>
            <person name="Amann J."/>
            <person name="Andres S."/>
            <person name="Henne A."/>
            <person name="Fricke W.F."/>
            <person name="Martinez-Arias R."/>
            <person name="Bartels D."/>
            <person name="Goesmann A."/>
            <person name="Krause L."/>
            <person name="Puehler A."/>
            <person name="Klenk H.P."/>
            <person name="Richter M."/>
            <person name="Schuler M."/>
            <person name="Gloeckner F.O."/>
            <person name="Meyerdierks A."/>
            <person name="Gottschalk G."/>
            <person name="Amann R."/>
        </authorList>
    </citation>
    <scope>NUCLEOTIDE SEQUENCE [LARGE SCALE GENOMIC DNA]</scope>
    <source>
        <strain evidence="2">ATCC 43914 / DSM 3382 / HRM2</strain>
    </source>
</reference>